<gene>
    <name evidence="1" type="ORF">C1645_767431</name>
</gene>
<accession>A0A397T5J0</accession>
<dbReference type="AlphaFoldDB" id="A0A397T5J0"/>
<protein>
    <recommendedName>
        <fullName evidence="3">HTH myb-type domain-containing protein</fullName>
    </recommendedName>
</protein>
<comment type="caution">
    <text evidence="1">The sequence shown here is derived from an EMBL/GenBank/DDBJ whole genome shotgun (WGS) entry which is preliminary data.</text>
</comment>
<evidence type="ECO:0000313" key="2">
    <source>
        <dbReference type="Proteomes" id="UP000265703"/>
    </source>
</evidence>
<reference evidence="1 2" key="1">
    <citation type="submission" date="2018-06" db="EMBL/GenBank/DDBJ databases">
        <title>Comparative genomics reveals the genomic features of Rhizophagus irregularis, R. cerebriforme, R. diaphanum and Gigaspora rosea, and their symbiotic lifestyle signature.</title>
        <authorList>
            <person name="Morin E."/>
            <person name="San Clemente H."/>
            <person name="Chen E.C.H."/>
            <person name="De La Providencia I."/>
            <person name="Hainaut M."/>
            <person name="Kuo A."/>
            <person name="Kohler A."/>
            <person name="Murat C."/>
            <person name="Tang N."/>
            <person name="Roy S."/>
            <person name="Loubradou J."/>
            <person name="Henrissat B."/>
            <person name="Grigoriev I.V."/>
            <person name="Corradi N."/>
            <person name="Roux C."/>
            <person name="Martin F.M."/>
        </authorList>
    </citation>
    <scope>NUCLEOTIDE SEQUENCE [LARGE SCALE GENOMIC DNA]</scope>
    <source>
        <strain evidence="1 2">DAOM 227022</strain>
    </source>
</reference>
<dbReference type="SUPFAM" id="SSF46689">
    <property type="entry name" value="Homeodomain-like"/>
    <property type="match status" value="1"/>
</dbReference>
<dbReference type="Proteomes" id="UP000265703">
    <property type="component" value="Unassembled WGS sequence"/>
</dbReference>
<dbReference type="InterPro" id="IPR009057">
    <property type="entry name" value="Homeodomain-like_sf"/>
</dbReference>
<keyword evidence="2" id="KW-1185">Reference proteome</keyword>
<dbReference type="OrthoDB" id="2339443at2759"/>
<dbReference type="Pfam" id="PF13921">
    <property type="entry name" value="Myb_DNA-bind_6"/>
    <property type="match status" value="1"/>
</dbReference>
<organism evidence="1 2">
    <name type="scientific">Glomus cerebriforme</name>
    <dbReference type="NCBI Taxonomy" id="658196"/>
    <lineage>
        <taxon>Eukaryota</taxon>
        <taxon>Fungi</taxon>
        <taxon>Fungi incertae sedis</taxon>
        <taxon>Mucoromycota</taxon>
        <taxon>Glomeromycotina</taxon>
        <taxon>Glomeromycetes</taxon>
        <taxon>Glomerales</taxon>
        <taxon>Glomeraceae</taxon>
        <taxon>Glomus</taxon>
    </lineage>
</organism>
<sequence>MRPRFDSKSENIIVDFMTNYQYQNPFIILSKILPRFTLKQIRDHWENELNPGLYRGPLSEDEENYILDWVENSRTVNHWTQCQRDMHLALGRLHSPNKIKAAWLSKQRQPAIDQIAVPFPPFPNNDNNNIIPPLFLEPNPQPDLTEFNRICLLKFTLF</sequence>
<proteinExistence type="predicted"/>
<dbReference type="EMBL" id="QKYT01000152">
    <property type="protein sequence ID" value="RIA91447.1"/>
    <property type="molecule type" value="Genomic_DNA"/>
</dbReference>
<evidence type="ECO:0008006" key="3">
    <source>
        <dbReference type="Google" id="ProtNLM"/>
    </source>
</evidence>
<name>A0A397T5J0_9GLOM</name>
<evidence type="ECO:0000313" key="1">
    <source>
        <dbReference type="EMBL" id="RIA91447.1"/>
    </source>
</evidence>